<gene>
    <name evidence="1" type="ORF">SAMN05660197_1262</name>
</gene>
<dbReference type="Gene3D" id="1.10.760.10">
    <property type="entry name" value="Cytochrome c-like domain"/>
    <property type="match status" value="1"/>
</dbReference>
<dbReference type="AlphaFoldDB" id="A0A1W1WT32"/>
<sequence>MRQIFFFSLCLTVMLANDFITKEEYAKMLYHNPRGIGCDRCHGEDGRGLELGRYKDGNRTVIIKAPDITKLTFTKFRQALITKDHRLMPQYFLTNKEIKTLYYYLTKKRK</sequence>
<reference evidence="2" key="1">
    <citation type="submission" date="2017-04" db="EMBL/GenBank/DDBJ databases">
        <authorList>
            <person name="Varghese N."/>
            <person name="Submissions S."/>
        </authorList>
    </citation>
    <scope>NUCLEOTIDE SEQUENCE [LARGE SCALE GENOMIC DNA]</scope>
    <source>
        <strain evidence="2">DSM 16512</strain>
    </source>
</reference>
<dbReference type="Proteomes" id="UP000192602">
    <property type="component" value="Unassembled WGS sequence"/>
</dbReference>
<name>A0A1W1WT32_9BACT</name>
<evidence type="ECO:0008006" key="3">
    <source>
        <dbReference type="Google" id="ProtNLM"/>
    </source>
</evidence>
<proteinExistence type="predicted"/>
<dbReference type="RefSeq" id="WP_084275680.1">
    <property type="nucleotide sequence ID" value="NZ_AP026671.1"/>
</dbReference>
<dbReference type="STRING" id="1069081.SAMN05660197_1262"/>
<keyword evidence="2" id="KW-1185">Reference proteome</keyword>
<evidence type="ECO:0000313" key="2">
    <source>
        <dbReference type="Proteomes" id="UP000192602"/>
    </source>
</evidence>
<dbReference type="InterPro" id="IPR036909">
    <property type="entry name" value="Cyt_c-like_dom_sf"/>
</dbReference>
<dbReference type="GO" id="GO:0020037">
    <property type="term" value="F:heme binding"/>
    <property type="evidence" value="ECO:0007669"/>
    <property type="project" value="InterPro"/>
</dbReference>
<accession>A0A1W1WT32</accession>
<protein>
    <recommendedName>
        <fullName evidence="3">Cytochrome c domain-containing protein</fullName>
    </recommendedName>
</protein>
<dbReference type="EMBL" id="FWWZ01000001">
    <property type="protein sequence ID" value="SMC09454.1"/>
    <property type="molecule type" value="Genomic_DNA"/>
</dbReference>
<dbReference type="GO" id="GO:0009055">
    <property type="term" value="F:electron transfer activity"/>
    <property type="evidence" value="ECO:0007669"/>
    <property type="project" value="InterPro"/>
</dbReference>
<dbReference type="OrthoDB" id="5328547at2"/>
<evidence type="ECO:0000313" key="1">
    <source>
        <dbReference type="EMBL" id="SMC09454.1"/>
    </source>
</evidence>
<dbReference type="SUPFAM" id="SSF46626">
    <property type="entry name" value="Cytochrome c"/>
    <property type="match status" value="1"/>
</dbReference>
<organism evidence="1 2">
    <name type="scientific">Nitratiruptor tergarcus DSM 16512</name>
    <dbReference type="NCBI Taxonomy" id="1069081"/>
    <lineage>
        <taxon>Bacteria</taxon>
        <taxon>Pseudomonadati</taxon>
        <taxon>Campylobacterota</taxon>
        <taxon>Epsilonproteobacteria</taxon>
        <taxon>Nautiliales</taxon>
        <taxon>Nitratiruptoraceae</taxon>
        <taxon>Nitratiruptor</taxon>
    </lineage>
</organism>